<accession>A0A815ZZ60</accession>
<reference evidence="8" key="1">
    <citation type="submission" date="2021-02" db="EMBL/GenBank/DDBJ databases">
        <authorList>
            <person name="Nowell W R."/>
        </authorList>
    </citation>
    <scope>NUCLEOTIDE SEQUENCE</scope>
</reference>
<dbReference type="Proteomes" id="UP000681722">
    <property type="component" value="Unassembled WGS sequence"/>
</dbReference>
<organism evidence="8 10">
    <name type="scientific">Didymodactylos carnosus</name>
    <dbReference type="NCBI Taxonomy" id="1234261"/>
    <lineage>
        <taxon>Eukaryota</taxon>
        <taxon>Metazoa</taxon>
        <taxon>Spiralia</taxon>
        <taxon>Gnathifera</taxon>
        <taxon>Rotifera</taxon>
        <taxon>Eurotatoria</taxon>
        <taxon>Bdelloidea</taxon>
        <taxon>Philodinida</taxon>
        <taxon>Philodinidae</taxon>
        <taxon>Didymodactylos</taxon>
    </lineage>
</organism>
<dbReference type="FunFam" id="3.40.50.300:FF:000913">
    <property type="entry name" value="ABC multidrug transporter SitT"/>
    <property type="match status" value="1"/>
</dbReference>
<dbReference type="InterPro" id="IPR039421">
    <property type="entry name" value="Type_1_exporter"/>
</dbReference>
<evidence type="ECO:0000256" key="5">
    <source>
        <dbReference type="ARBA" id="ARBA00022989"/>
    </source>
</evidence>
<dbReference type="PANTHER" id="PTHR24221">
    <property type="entry name" value="ATP-BINDING CASSETTE SUB-FAMILY B"/>
    <property type="match status" value="1"/>
</dbReference>
<dbReference type="AlphaFoldDB" id="A0A815ZZ60"/>
<comment type="caution">
    <text evidence="8">The sequence shown here is derived from an EMBL/GenBank/DDBJ whole genome shotgun (WGS) entry which is preliminary data.</text>
</comment>
<dbReference type="SUPFAM" id="SSF52540">
    <property type="entry name" value="P-loop containing nucleoside triphosphate hydrolases"/>
    <property type="match status" value="1"/>
</dbReference>
<keyword evidence="10" id="KW-1185">Reference proteome</keyword>
<protein>
    <recommendedName>
        <fullName evidence="7">ABC transporter domain-containing protein</fullName>
    </recommendedName>
</protein>
<dbReference type="GO" id="GO:0005524">
    <property type="term" value="F:ATP binding"/>
    <property type="evidence" value="ECO:0007669"/>
    <property type="project" value="UniProtKB-KW"/>
</dbReference>
<evidence type="ECO:0000256" key="4">
    <source>
        <dbReference type="ARBA" id="ARBA00022840"/>
    </source>
</evidence>
<evidence type="ECO:0000259" key="7">
    <source>
        <dbReference type="PROSITE" id="PS50893"/>
    </source>
</evidence>
<feature type="non-terminal residue" evidence="8">
    <location>
        <position position="185"/>
    </location>
</feature>
<gene>
    <name evidence="8" type="ORF">GPM918_LOCUS41773</name>
    <name evidence="9" type="ORF">SRO942_LOCUS42884</name>
</gene>
<dbReference type="InterPro" id="IPR003439">
    <property type="entry name" value="ABC_transporter-like_ATP-bd"/>
</dbReference>
<dbReference type="EMBL" id="CAJOBC010099860">
    <property type="protein sequence ID" value="CAF4463449.1"/>
    <property type="molecule type" value="Genomic_DNA"/>
</dbReference>
<dbReference type="InterPro" id="IPR027417">
    <property type="entry name" value="P-loop_NTPase"/>
</dbReference>
<evidence type="ECO:0000256" key="1">
    <source>
        <dbReference type="ARBA" id="ARBA00004141"/>
    </source>
</evidence>
<dbReference type="InterPro" id="IPR017871">
    <property type="entry name" value="ABC_transporter-like_CS"/>
</dbReference>
<keyword evidence="3" id="KW-0547">Nucleotide-binding</keyword>
<evidence type="ECO:0000313" key="8">
    <source>
        <dbReference type="EMBL" id="CAF1591187.1"/>
    </source>
</evidence>
<evidence type="ECO:0000256" key="3">
    <source>
        <dbReference type="ARBA" id="ARBA00022741"/>
    </source>
</evidence>
<dbReference type="GO" id="GO:0016887">
    <property type="term" value="F:ATP hydrolysis activity"/>
    <property type="evidence" value="ECO:0007669"/>
    <property type="project" value="InterPro"/>
</dbReference>
<dbReference type="PANTHER" id="PTHR24221:SF645">
    <property type="entry name" value="LP14331P"/>
    <property type="match status" value="1"/>
</dbReference>
<keyword evidence="5" id="KW-1133">Transmembrane helix</keyword>
<dbReference type="GO" id="GO:0042626">
    <property type="term" value="F:ATPase-coupled transmembrane transporter activity"/>
    <property type="evidence" value="ECO:0007669"/>
    <property type="project" value="TreeGrafter"/>
</dbReference>
<dbReference type="OrthoDB" id="6500128at2759"/>
<evidence type="ECO:0000313" key="10">
    <source>
        <dbReference type="Proteomes" id="UP000663829"/>
    </source>
</evidence>
<evidence type="ECO:0000256" key="2">
    <source>
        <dbReference type="ARBA" id="ARBA00022692"/>
    </source>
</evidence>
<dbReference type="EMBL" id="CAJNOQ010033689">
    <property type="protein sequence ID" value="CAF1591187.1"/>
    <property type="molecule type" value="Genomic_DNA"/>
</dbReference>
<comment type="subcellular location">
    <subcellularLocation>
        <location evidence="1">Membrane</location>
        <topology evidence="1">Multi-pass membrane protein</topology>
    </subcellularLocation>
</comment>
<evidence type="ECO:0000256" key="6">
    <source>
        <dbReference type="ARBA" id="ARBA00023136"/>
    </source>
</evidence>
<sequence>LIDGNNVSDLNLQWYRSQLGLIGQEPVLFDLTIRENIAYGDHSRSVEQISLDEIIEAAKKANIHEFIQALPVGYDTNVGSRGTQLSGGEKQRIAIARALIRNPKILLMDEPTSALDYENEKIVQETLEQVQKNRTSITIAHRLSTIENADLICVVENGQVVEQGTHPELVKQRGLYWKLYTTTVQ</sequence>
<dbReference type="PROSITE" id="PS00211">
    <property type="entry name" value="ABC_TRANSPORTER_1"/>
    <property type="match status" value="1"/>
</dbReference>
<dbReference type="Pfam" id="PF00005">
    <property type="entry name" value="ABC_tran"/>
    <property type="match status" value="1"/>
</dbReference>
<keyword evidence="2" id="KW-0812">Transmembrane</keyword>
<name>A0A815ZZ60_9BILA</name>
<dbReference type="PROSITE" id="PS50893">
    <property type="entry name" value="ABC_TRANSPORTER_2"/>
    <property type="match status" value="1"/>
</dbReference>
<proteinExistence type="predicted"/>
<keyword evidence="6" id="KW-0472">Membrane</keyword>
<dbReference type="GO" id="GO:0016020">
    <property type="term" value="C:membrane"/>
    <property type="evidence" value="ECO:0007669"/>
    <property type="project" value="UniProtKB-SubCell"/>
</dbReference>
<dbReference type="Proteomes" id="UP000663829">
    <property type="component" value="Unassembled WGS sequence"/>
</dbReference>
<keyword evidence="4" id="KW-0067">ATP-binding</keyword>
<feature type="domain" description="ABC transporter" evidence="7">
    <location>
        <begin position="2"/>
        <end position="182"/>
    </location>
</feature>
<evidence type="ECO:0000313" key="9">
    <source>
        <dbReference type="EMBL" id="CAF4463449.1"/>
    </source>
</evidence>
<dbReference type="Gene3D" id="3.40.50.300">
    <property type="entry name" value="P-loop containing nucleotide triphosphate hydrolases"/>
    <property type="match status" value="1"/>
</dbReference>